<name>A0A6J7ADZ4_9ZZZZ</name>
<sequence length="69" mass="8075">MIPIGQQIWAGILFEPELLNEPWFLLLGAFVSFNTIVFVGLSLGKVFYWPRVRIRPHPHQVKDERAQEK</sequence>
<keyword evidence="1" id="KW-0812">Transmembrane</keyword>
<dbReference type="EMBL" id="CAFABK010000036">
    <property type="protein sequence ID" value="CAB4831027.1"/>
    <property type="molecule type" value="Genomic_DNA"/>
</dbReference>
<proteinExistence type="predicted"/>
<gene>
    <name evidence="2" type="ORF">UFOPK3204_00931</name>
</gene>
<reference evidence="2" key="1">
    <citation type="submission" date="2020-05" db="EMBL/GenBank/DDBJ databases">
        <authorList>
            <person name="Chiriac C."/>
            <person name="Salcher M."/>
            <person name="Ghai R."/>
            <person name="Kavagutti S V."/>
        </authorList>
    </citation>
    <scope>NUCLEOTIDE SEQUENCE</scope>
</reference>
<accession>A0A6J7ADZ4</accession>
<protein>
    <submittedName>
        <fullName evidence="2">Unannotated protein</fullName>
    </submittedName>
</protein>
<dbReference type="AlphaFoldDB" id="A0A6J7ADZ4"/>
<evidence type="ECO:0000313" key="2">
    <source>
        <dbReference type="EMBL" id="CAB4831027.1"/>
    </source>
</evidence>
<keyword evidence="1" id="KW-1133">Transmembrane helix</keyword>
<keyword evidence="1" id="KW-0472">Membrane</keyword>
<organism evidence="2">
    <name type="scientific">freshwater metagenome</name>
    <dbReference type="NCBI Taxonomy" id="449393"/>
    <lineage>
        <taxon>unclassified sequences</taxon>
        <taxon>metagenomes</taxon>
        <taxon>ecological metagenomes</taxon>
    </lineage>
</organism>
<feature type="transmembrane region" description="Helical" evidence="1">
    <location>
        <begin position="23"/>
        <end position="48"/>
    </location>
</feature>
<evidence type="ECO:0000256" key="1">
    <source>
        <dbReference type="SAM" id="Phobius"/>
    </source>
</evidence>